<evidence type="ECO:0000313" key="2">
    <source>
        <dbReference type="Proteomes" id="UP000218238"/>
    </source>
</evidence>
<name>A0A2A2TNQ1_9CYAN</name>
<sequence length="94" mass="11112">MYKGWITFWRIAMALIIFLCDESEWDGVRKYVKDAEEQIGKMTCYQHYWTVGNTTKIQVGDRFLIQRTNQNPLGFFCGRKSNCRPKRRAVAIGR</sequence>
<gene>
    <name evidence="1" type="ORF">CK510_03620</name>
</gene>
<dbReference type="Proteomes" id="UP000218238">
    <property type="component" value="Unassembled WGS sequence"/>
</dbReference>
<reference evidence="1 2" key="1">
    <citation type="submission" date="2017-08" db="EMBL/GenBank/DDBJ databases">
        <title>Draft genome sequence of filamentous cyanobacterium Calothrix elsteri CCALA 953.</title>
        <authorList>
            <person name="Gagunashvili A.N."/>
            <person name="Elster J."/>
            <person name="Andresson O.S."/>
        </authorList>
    </citation>
    <scope>NUCLEOTIDE SEQUENCE [LARGE SCALE GENOMIC DNA]</scope>
    <source>
        <strain evidence="1 2">CCALA 953</strain>
    </source>
</reference>
<protein>
    <submittedName>
        <fullName evidence="1">Uncharacterized protein</fullName>
    </submittedName>
</protein>
<accession>A0A2A2TNQ1</accession>
<dbReference type="EMBL" id="NTFS01000023">
    <property type="protein sequence ID" value="PAX60072.1"/>
    <property type="molecule type" value="Genomic_DNA"/>
</dbReference>
<comment type="caution">
    <text evidence="1">The sequence shown here is derived from an EMBL/GenBank/DDBJ whole genome shotgun (WGS) entry which is preliminary data.</text>
</comment>
<keyword evidence="2" id="KW-1185">Reference proteome</keyword>
<dbReference type="AlphaFoldDB" id="A0A2A2TNQ1"/>
<evidence type="ECO:0000313" key="1">
    <source>
        <dbReference type="EMBL" id="PAX60072.1"/>
    </source>
</evidence>
<organism evidence="1 2">
    <name type="scientific">Brunnivagina elsteri CCALA 953</name>
    <dbReference type="NCBI Taxonomy" id="987040"/>
    <lineage>
        <taxon>Bacteria</taxon>
        <taxon>Bacillati</taxon>
        <taxon>Cyanobacteriota</taxon>
        <taxon>Cyanophyceae</taxon>
        <taxon>Nostocales</taxon>
        <taxon>Calotrichaceae</taxon>
        <taxon>Brunnivagina</taxon>
    </lineage>
</organism>
<proteinExistence type="predicted"/>